<proteinExistence type="predicted"/>
<gene>
    <name evidence="3" type="ORF">ACOC_LOCUS7918</name>
</gene>
<accession>A0A0R3PR46</accession>
<organism evidence="5">
    <name type="scientific">Angiostrongylus costaricensis</name>
    <name type="common">Nematode worm</name>
    <dbReference type="NCBI Taxonomy" id="334426"/>
    <lineage>
        <taxon>Eukaryota</taxon>
        <taxon>Metazoa</taxon>
        <taxon>Ecdysozoa</taxon>
        <taxon>Nematoda</taxon>
        <taxon>Chromadorea</taxon>
        <taxon>Rhabditida</taxon>
        <taxon>Rhabditina</taxon>
        <taxon>Rhabditomorpha</taxon>
        <taxon>Strongyloidea</taxon>
        <taxon>Metastrongylidae</taxon>
        <taxon>Angiostrongylus</taxon>
    </lineage>
</organism>
<dbReference type="PANTHER" id="PTHR21749">
    <property type="entry name" value="PRION-LIKE- Q/N-RICH -DOMAIN-BEARING PROTEIN PROTEIN 24"/>
    <property type="match status" value="1"/>
</dbReference>
<dbReference type="WBParaSite" id="ACOC_0000791701-mRNA-1">
    <property type="protein sequence ID" value="ACOC_0000791701-mRNA-1"/>
    <property type="gene ID" value="ACOC_0000791701"/>
</dbReference>
<evidence type="ECO:0000313" key="4">
    <source>
        <dbReference type="Proteomes" id="UP000267027"/>
    </source>
</evidence>
<evidence type="ECO:0000313" key="3">
    <source>
        <dbReference type="EMBL" id="VDM59503.1"/>
    </source>
</evidence>
<feature type="signal peptide" evidence="2">
    <location>
        <begin position="1"/>
        <end position="19"/>
    </location>
</feature>
<keyword evidence="1" id="KW-0812">Transmembrane</keyword>
<evidence type="ECO:0000313" key="5">
    <source>
        <dbReference type="WBParaSite" id="ACOC_0000791701-mRNA-1"/>
    </source>
</evidence>
<dbReference type="EMBL" id="UYYA01004092">
    <property type="protein sequence ID" value="VDM59503.1"/>
    <property type="molecule type" value="Genomic_DNA"/>
</dbReference>
<keyword evidence="1" id="KW-0472">Membrane</keyword>
<dbReference type="OrthoDB" id="5806770at2759"/>
<evidence type="ECO:0000256" key="1">
    <source>
        <dbReference type="SAM" id="Phobius"/>
    </source>
</evidence>
<sequence length="140" mass="15922">MRCCSALYVVFFYIEVIDGIRCYSGLKYIVGQDEYQDSDNLNRSLVLEECNVFLGLGESYCYTFREHMSLNDIVKLGCSSMFCNALRNTCMNTDFAGMTGTLCCCNDRHYCNSSSRETRLVPLVIPLLLLHAVYVQIIDS</sequence>
<evidence type="ECO:0000256" key="2">
    <source>
        <dbReference type="SAM" id="SignalP"/>
    </source>
</evidence>
<keyword evidence="4" id="KW-1185">Reference proteome</keyword>
<feature type="chain" id="PRO_5043130275" evidence="2">
    <location>
        <begin position="20"/>
        <end position="140"/>
    </location>
</feature>
<keyword evidence="2" id="KW-0732">Signal</keyword>
<reference evidence="3 4" key="2">
    <citation type="submission" date="2018-11" db="EMBL/GenBank/DDBJ databases">
        <authorList>
            <consortium name="Pathogen Informatics"/>
        </authorList>
    </citation>
    <scope>NUCLEOTIDE SEQUENCE [LARGE SCALE GENOMIC DNA]</scope>
    <source>
        <strain evidence="3 4">Costa Rica</strain>
    </source>
</reference>
<dbReference type="OMA" id="IQDTENC"/>
<dbReference type="Proteomes" id="UP000267027">
    <property type="component" value="Unassembled WGS sequence"/>
</dbReference>
<dbReference type="PANTHER" id="PTHR21749:SF5">
    <property type="entry name" value="ACTIVIN_RECP DOMAIN-CONTAINING PROTEIN"/>
    <property type="match status" value="1"/>
</dbReference>
<name>A0A0R3PR46_ANGCS</name>
<keyword evidence="1" id="KW-1133">Transmembrane helix</keyword>
<feature type="transmembrane region" description="Helical" evidence="1">
    <location>
        <begin position="120"/>
        <end position="138"/>
    </location>
</feature>
<protein>
    <submittedName>
        <fullName evidence="5">Activin_recp domain-containing protein</fullName>
    </submittedName>
</protein>
<reference evidence="5" key="1">
    <citation type="submission" date="2017-02" db="UniProtKB">
        <authorList>
            <consortium name="WormBaseParasite"/>
        </authorList>
    </citation>
    <scope>IDENTIFICATION</scope>
</reference>
<dbReference type="AlphaFoldDB" id="A0A0R3PR46"/>